<feature type="compositionally biased region" description="Polar residues" evidence="1">
    <location>
        <begin position="20"/>
        <end position="30"/>
    </location>
</feature>
<evidence type="ECO:0000313" key="3">
    <source>
        <dbReference type="EMBL" id="KAG6736706.1"/>
    </source>
</evidence>
<feature type="transmembrane region" description="Helical" evidence="2">
    <location>
        <begin position="283"/>
        <end position="311"/>
    </location>
</feature>
<feature type="transmembrane region" description="Helical" evidence="2">
    <location>
        <begin position="645"/>
        <end position="665"/>
    </location>
</feature>
<feature type="transmembrane region" description="Helical" evidence="2">
    <location>
        <begin position="240"/>
        <end position="262"/>
    </location>
</feature>
<evidence type="ECO:0000313" key="4">
    <source>
        <dbReference type="Proteomes" id="UP000886885"/>
    </source>
</evidence>
<dbReference type="EMBL" id="JAAWWB010000602">
    <property type="protein sequence ID" value="KAG6736706.1"/>
    <property type="molecule type" value="Genomic_DNA"/>
</dbReference>
<feature type="transmembrane region" description="Helical" evidence="2">
    <location>
        <begin position="463"/>
        <end position="484"/>
    </location>
</feature>
<feature type="compositionally biased region" description="Polar residues" evidence="1">
    <location>
        <begin position="37"/>
        <end position="48"/>
    </location>
</feature>
<keyword evidence="2" id="KW-0472">Membrane</keyword>
<keyword evidence="2" id="KW-1133">Transmembrane helix</keyword>
<reference evidence="3" key="1">
    <citation type="journal article" date="2020" name="bioRxiv">
        <title>Hybrid origin of Populus tomentosa Carr. identified through genome sequencing and phylogenomic analysis.</title>
        <authorList>
            <person name="An X."/>
            <person name="Gao K."/>
            <person name="Chen Z."/>
            <person name="Li J."/>
            <person name="Yang X."/>
            <person name="Yang X."/>
            <person name="Zhou J."/>
            <person name="Guo T."/>
            <person name="Zhao T."/>
            <person name="Huang S."/>
            <person name="Miao D."/>
            <person name="Khan W.U."/>
            <person name="Rao P."/>
            <person name="Ye M."/>
            <person name="Lei B."/>
            <person name="Liao W."/>
            <person name="Wang J."/>
            <person name="Ji L."/>
            <person name="Li Y."/>
            <person name="Guo B."/>
            <person name="Mustafa N.S."/>
            <person name="Li S."/>
            <person name="Yun Q."/>
            <person name="Keller S.R."/>
            <person name="Mao J."/>
            <person name="Zhang R."/>
            <person name="Strauss S.H."/>
        </authorList>
    </citation>
    <scope>NUCLEOTIDE SEQUENCE</scope>
    <source>
        <strain evidence="3">GM15</strain>
        <tissue evidence="3">Leaf</tissue>
    </source>
</reference>
<dbReference type="AlphaFoldDB" id="A0A8X7XQK8"/>
<protein>
    <submittedName>
        <fullName evidence="3">Uncharacterized protein</fullName>
    </submittedName>
</protein>
<comment type="caution">
    <text evidence="3">The sequence shown here is derived from an EMBL/GenBank/DDBJ whole genome shotgun (WGS) entry which is preliminary data.</text>
</comment>
<feature type="region of interest" description="Disordered" evidence="1">
    <location>
        <begin position="1"/>
        <end position="52"/>
    </location>
</feature>
<evidence type="ECO:0000256" key="1">
    <source>
        <dbReference type="SAM" id="MobiDB-lite"/>
    </source>
</evidence>
<keyword evidence="4" id="KW-1185">Reference proteome</keyword>
<sequence>MTKSKVKSSITRSSMDDFRLQSNRHTSASHTSRDQSRSCSPIHPTSPTFTPPYTKVALADFTVFSSDARVSSRRKNKSMRKKGSPAPSGHNGDFSSCSKSTPLVSDPNSKCHGVAHLSRPCPSSGDIASTSSTVPSMFCPEISLSPVGATHDPLASACVFRFFCRLVDLVVLLCCWLLSWRSSRFGGTGLWVLTCEQDPLLGKGSGGRFAHHNDTNLPFGACGQILLATAAGFARRFCPLLSVVVIVFILFCLWFPAVDWVARVVDNFRDNEACLFHRVNIMFGLLILCTAVGIAISVCCLLAPVLCYVGFFCYNISNLSPSQMLVGNLVFLLLLGLWLRFDCWNHVSCVTSSLVCLLIELFGLAIIIRIVAAGGFLLLPSACLALLLLLHAIGYYGPRGWSGAASRSYALPARVAVSWWVDKVGLLVSTPAGLFSLAVIIRVEDVDGGLILSLHSLIVPDLFLVGPDGVSCFLLFCSAIGDAFSISTSGPDMLGFFEPLMCTSLAFPVGLKWLVTQLIFFHVYCCLTELLLPLETKVMLSGPVSLVLGCWISFLRSHGQSRIPLWLLSNAALGRLIAADEVSSLLVPLLYQPLSRESMLFRFATEELCYGLEAGRVLLHAAYDIFCMGAAAVLMQSYPAGALSLLYMGAVFFGSTLLVLLLFYAECFVPGFLRWG</sequence>
<dbReference type="Proteomes" id="UP000886885">
    <property type="component" value="Unassembled WGS sequence"/>
</dbReference>
<organism evidence="3 4">
    <name type="scientific">Populus tomentosa</name>
    <name type="common">Chinese white poplar</name>
    <dbReference type="NCBI Taxonomy" id="118781"/>
    <lineage>
        <taxon>Eukaryota</taxon>
        <taxon>Viridiplantae</taxon>
        <taxon>Streptophyta</taxon>
        <taxon>Embryophyta</taxon>
        <taxon>Tracheophyta</taxon>
        <taxon>Spermatophyta</taxon>
        <taxon>Magnoliopsida</taxon>
        <taxon>eudicotyledons</taxon>
        <taxon>Gunneridae</taxon>
        <taxon>Pentapetalae</taxon>
        <taxon>rosids</taxon>
        <taxon>fabids</taxon>
        <taxon>Malpighiales</taxon>
        <taxon>Salicaceae</taxon>
        <taxon>Saliceae</taxon>
        <taxon>Populus</taxon>
    </lineage>
</organism>
<gene>
    <name evidence="3" type="ORF">POTOM_060408</name>
</gene>
<name>A0A8X7XQK8_POPTO</name>
<feature type="region of interest" description="Disordered" evidence="1">
    <location>
        <begin position="69"/>
        <end position="101"/>
    </location>
</feature>
<feature type="transmembrane region" description="Helical" evidence="2">
    <location>
        <begin position="424"/>
        <end position="443"/>
    </location>
</feature>
<feature type="transmembrane region" description="Helical" evidence="2">
    <location>
        <begin position="323"/>
        <end position="341"/>
    </location>
</feature>
<feature type="compositionally biased region" description="Basic residues" evidence="1">
    <location>
        <begin position="71"/>
        <end position="83"/>
    </location>
</feature>
<accession>A0A8X7XQK8</accession>
<keyword evidence="2" id="KW-0812">Transmembrane</keyword>
<proteinExistence type="predicted"/>
<feature type="transmembrane region" description="Helical" evidence="2">
    <location>
        <begin position="378"/>
        <end position="397"/>
    </location>
</feature>
<feature type="transmembrane region" description="Helical" evidence="2">
    <location>
        <begin position="538"/>
        <end position="555"/>
    </location>
</feature>
<feature type="transmembrane region" description="Helical" evidence="2">
    <location>
        <begin position="505"/>
        <end position="532"/>
    </location>
</feature>
<feature type="transmembrane region" description="Helical" evidence="2">
    <location>
        <begin position="353"/>
        <end position="372"/>
    </location>
</feature>
<evidence type="ECO:0000256" key="2">
    <source>
        <dbReference type="SAM" id="Phobius"/>
    </source>
</evidence>